<dbReference type="STRING" id="584787.GCA_001247655_02263"/>
<dbReference type="InterPro" id="IPR015424">
    <property type="entry name" value="PyrdxlP-dep_Trfase"/>
</dbReference>
<dbReference type="Pfam" id="PF00155">
    <property type="entry name" value="Aminotran_1_2"/>
    <property type="match status" value="1"/>
</dbReference>
<evidence type="ECO:0000259" key="6">
    <source>
        <dbReference type="PROSITE" id="PS50949"/>
    </source>
</evidence>
<dbReference type="Pfam" id="PF00392">
    <property type="entry name" value="GntR"/>
    <property type="match status" value="1"/>
</dbReference>
<dbReference type="InterPro" id="IPR036390">
    <property type="entry name" value="WH_DNA-bd_sf"/>
</dbReference>
<evidence type="ECO:0000256" key="3">
    <source>
        <dbReference type="ARBA" id="ARBA00023015"/>
    </source>
</evidence>
<evidence type="ECO:0000256" key="1">
    <source>
        <dbReference type="ARBA" id="ARBA00005384"/>
    </source>
</evidence>
<dbReference type="Gene3D" id="1.10.10.10">
    <property type="entry name" value="Winged helix-like DNA-binding domain superfamily/Winged helix DNA-binding domain"/>
    <property type="match status" value="1"/>
</dbReference>
<dbReference type="PROSITE" id="PS50949">
    <property type="entry name" value="HTH_GNTR"/>
    <property type="match status" value="1"/>
</dbReference>
<dbReference type="InterPro" id="IPR015422">
    <property type="entry name" value="PyrdxlP-dep_Trfase_small"/>
</dbReference>
<evidence type="ECO:0000256" key="5">
    <source>
        <dbReference type="ARBA" id="ARBA00023163"/>
    </source>
</evidence>
<dbReference type="Gene3D" id="3.90.1150.10">
    <property type="entry name" value="Aspartate Aminotransferase, domain 1"/>
    <property type="match status" value="1"/>
</dbReference>
<dbReference type="InterPro" id="IPR051446">
    <property type="entry name" value="HTH_trans_reg/aminotransferase"/>
</dbReference>
<dbReference type="GO" id="GO:0003700">
    <property type="term" value="F:DNA-binding transcription factor activity"/>
    <property type="evidence" value="ECO:0007669"/>
    <property type="project" value="InterPro"/>
</dbReference>
<keyword evidence="2" id="KW-0663">Pyridoxal phosphate</keyword>
<dbReference type="InterPro" id="IPR004839">
    <property type="entry name" value="Aminotransferase_I/II_large"/>
</dbReference>
<keyword evidence="4" id="KW-0238">DNA-binding</keyword>
<dbReference type="CDD" id="cd00609">
    <property type="entry name" value="AAT_like"/>
    <property type="match status" value="1"/>
</dbReference>
<organism evidence="7 8">
    <name type="scientific">Gallaecimonas pentaromativorans</name>
    <dbReference type="NCBI Taxonomy" id="584787"/>
    <lineage>
        <taxon>Bacteria</taxon>
        <taxon>Pseudomonadati</taxon>
        <taxon>Pseudomonadota</taxon>
        <taxon>Gammaproteobacteria</taxon>
        <taxon>Enterobacterales</taxon>
        <taxon>Gallaecimonadaceae</taxon>
        <taxon>Gallaecimonas</taxon>
    </lineage>
</organism>
<evidence type="ECO:0000313" key="7">
    <source>
        <dbReference type="EMBL" id="ROQ22485.1"/>
    </source>
</evidence>
<feature type="domain" description="HTH gntR-type" evidence="6">
    <location>
        <begin position="14"/>
        <end position="82"/>
    </location>
</feature>
<name>A0A3N1P202_9GAMM</name>
<dbReference type="InterPro" id="IPR015421">
    <property type="entry name" value="PyrdxlP-dep_Trfase_major"/>
</dbReference>
<dbReference type="RefSeq" id="WP_148049875.1">
    <property type="nucleotide sequence ID" value="NZ_RJUL01000010.1"/>
</dbReference>
<dbReference type="Gene3D" id="3.40.640.10">
    <property type="entry name" value="Type I PLP-dependent aspartate aminotransferase-like (Major domain)"/>
    <property type="match status" value="1"/>
</dbReference>
<dbReference type="SUPFAM" id="SSF46785">
    <property type="entry name" value="Winged helix' DNA-binding domain"/>
    <property type="match status" value="1"/>
</dbReference>
<dbReference type="Proteomes" id="UP000268033">
    <property type="component" value="Unassembled WGS sequence"/>
</dbReference>
<evidence type="ECO:0000256" key="2">
    <source>
        <dbReference type="ARBA" id="ARBA00022898"/>
    </source>
</evidence>
<dbReference type="PANTHER" id="PTHR46577:SF1">
    <property type="entry name" value="HTH-TYPE TRANSCRIPTIONAL REGULATORY PROTEIN GABR"/>
    <property type="match status" value="1"/>
</dbReference>
<dbReference type="SMART" id="SM00345">
    <property type="entry name" value="HTH_GNTR"/>
    <property type="match status" value="1"/>
</dbReference>
<sequence length="459" mass="50062">MVTIWTPDLSPFSGPKYLMLADAIAAAIARGELEAGARLPPQRQLADKLGVTVGTVTRAYDEGRRRGQLEARVGSGTYVRGNERPMPVVPMGGPLAMDGAMAPLGPQGQMMSEALQALAADANCLYQCLPYPQENGLAHQRLRFIDWLAVQGLVVTDQQLLLTCGGQHGLSLALEALCQSGDTVLTEGMSFPGIRMACERQGLKAVGLAMDEQGLLPDALEAACRQYRPRVLYLTANLQNPSCATLPLARRLRILALCRQFDVRIIEDDVQFVDPAIKPPAFFTLAPDITVFVSSFSKRYSGAMRVGFMLFDSALYQRLLFCLRASVWTVSPLQLELVSRWLADGQMQRLEAWLGEEMRARRRLADSILGEGLLQGDPSSFNCWLVLPEPWRAADFARATLEQGVKVRTGEDYAVGRFAVPQGVRLSISQPAGHAQLAEALGVLKKLLDQGPGLTQAIV</sequence>
<accession>A0A3N1P202</accession>
<protein>
    <submittedName>
        <fullName evidence="7">GntR family transcriptional regulator</fullName>
    </submittedName>
</protein>
<keyword evidence="8" id="KW-1185">Reference proteome</keyword>
<proteinExistence type="inferred from homology"/>
<dbReference type="InterPro" id="IPR036388">
    <property type="entry name" value="WH-like_DNA-bd_sf"/>
</dbReference>
<dbReference type="CDD" id="cd07377">
    <property type="entry name" value="WHTH_GntR"/>
    <property type="match status" value="1"/>
</dbReference>
<dbReference type="EMBL" id="RJUL01000010">
    <property type="protein sequence ID" value="ROQ22485.1"/>
    <property type="molecule type" value="Genomic_DNA"/>
</dbReference>
<comment type="caution">
    <text evidence="7">The sequence shown here is derived from an EMBL/GenBank/DDBJ whole genome shotgun (WGS) entry which is preliminary data.</text>
</comment>
<evidence type="ECO:0000313" key="8">
    <source>
        <dbReference type="Proteomes" id="UP000268033"/>
    </source>
</evidence>
<dbReference type="SUPFAM" id="SSF53383">
    <property type="entry name" value="PLP-dependent transferases"/>
    <property type="match status" value="1"/>
</dbReference>
<dbReference type="GO" id="GO:0030170">
    <property type="term" value="F:pyridoxal phosphate binding"/>
    <property type="evidence" value="ECO:0007669"/>
    <property type="project" value="InterPro"/>
</dbReference>
<dbReference type="InterPro" id="IPR000524">
    <property type="entry name" value="Tscrpt_reg_HTH_GntR"/>
</dbReference>
<keyword evidence="3" id="KW-0805">Transcription regulation</keyword>
<dbReference type="GO" id="GO:0003677">
    <property type="term" value="F:DNA binding"/>
    <property type="evidence" value="ECO:0007669"/>
    <property type="project" value="UniProtKB-KW"/>
</dbReference>
<keyword evidence="5" id="KW-0804">Transcription</keyword>
<evidence type="ECO:0000256" key="4">
    <source>
        <dbReference type="ARBA" id="ARBA00023125"/>
    </source>
</evidence>
<reference evidence="7 8" key="1">
    <citation type="submission" date="2018-11" db="EMBL/GenBank/DDBJ databases">
        <title>Genomic Encyclopedia of Type Strains, Phase IV (KMG-IV): sequencing the most valuable type-strain genomes for metagenomic binning, comparative biology and taxonomic classification.</title>
        <authorList>
            <person name="Goeker M."/>
        </authorList>
    </citation>
    <scope>NUCLEOTIDE SEQUENCE [LARGE SCALE GENOMIC DNA]</scope>
    <source>
        <strain evidence="7 8">DSM 21945</strain>
    </source>
</reference>
<dbReference type="PANTHER" id="PTHR46577">
    <property type="entry name" value="HTH-TYPE TRANSCRIPTIONAL REGULATORY PROTEIN GABR"/>
    <property type="match status" value="1"/>
</dbReference>
<comment type="similarity">
    <text evidence="1">In the C-terminal section; belongs to the class-I pyridoxal-phosphate-dependent aminotransferase family.</text>
</comment>
<gene>
    <name evidence="7" type="ORF">EDC28_110129</name>
</gene>
<dbReference type="AlphaFoldDB" id="A0A3N1P202"/>